<gene>
    <name evidence="2" type="ORF">DBR06_SOUSAS44410019</name>
</gene>
<feature type="region of interest" description="Disordered" evidence="1">
    <location>
        <begin position="1"/>
        <end position="49"/>
    </location>
</feature>
<name>A0A484GJC2_SOUCH</name>
<reference evidence="2 3" key="1">
    <citation type="journal article" date="2018" name="Genomics">
        <title>Molecular footprints of inshore aquatic adaptation in Indo-Pacific humpback dolphin (Sousa chinensis).</title>
        <authorList>
            <person name="Ming Y."/>
            <person name="Jian J."/>
            <person name="Yu F."/>
            <person name="Yu X."/>
            <person name="Wang J."/>
            <person name="Liu W."/>
        </authorList>
    </citation>
    <scope>NUCLEOTIDE SEQUENCE [LARGE SCALE GENOMIC DNA]</scope>
    <source>
        <strain evidence="2">MY-2018</strain>
        <tissue evidence="2">Skin</tissue>
    </source>
</reference>
<keyword evidence="3" id="KW-1185">Reference proteome</keyword>
<dbReference type="AlphaFoldDB" id="A0A484GJC2"/>
<dbReference type="EMBL" id="QWLN02007227">
    <property type="protein sequence ID" value="TEA35629.1"/>
    <property type="molecule type" value="Genomic_DNA"/>
</dbReference>
<evidence type="ECO:0000313" key="3">
    <source>
        <dbReference type="Proteomes" id="UP000295264"/>
    </source>
</evidence>
<evidence type="ECO:0000256" key="1">
    <source>
        <dbReference type="SAM" id="MobiDB-lite"/>
    </source>
</evidence>
<dbReference type="Proteomes" id="UP000295264">
    <property type="component" value="Unassembled WGS sequence"/>
</dbReference>
<protein>
    <submittedName>
        <fullName evidence="2">Uncharacterized protein</fullName>
    </submittedName>
</protein>
<feature type="compositionally biased region" description="Basic and acidic residues" evidence="1">
    <location>
        <begin position="1"/>
        <end position="24"/>
    </location>
</feature>
<organism evidence="2 3">
    <name type="scientific">Sousa chinensis</name>
    <name type="common">Indo-pacific humpbacked dolphin</name>
    <name type="synonym">Steno chinensis</name>
    <dbReference type="NCBI Taxonomy" id="103600"/>
    <lineage>
        <taxon>Eukaryota</taxon>
        <taxon>Metazoa</taxon>
        <taxon>Chordata</taxon>
        <taxon>Craniata</taxon>
        <taxon>Vertebrata</taxon>
        <taxon>Euteleostomi</taxon>
        <taxon>Mammalia</taxon>
        <taxon>Eutheria</taxon>
        <taxon>Laurasiatheria</taxon>
        <taxon>Artiodactyla</taxon>
        <taxon>Whippomorpha</taxon>
        <taxon>Cetacea</taxon>
        <taxon>Odontoceti</taxon>
        <taxon>Delphinidae</taxon>
        <taxon>Sousa</taxon>
    </lineage>
</organism>
<feature type="non-terminal residue" evidence="2">
    <location>
        <position position="88"/>
    </location>
</feature>
<comment type="caution">
    <text evidence="2">The sequence shown here is derived from an EMBL/GenBank/DDBJ whole genome shotgun (WGS) entry which is preliminary data.</text>
</comment>
<sequence length="88" mass="9430">MEKPRHLGKKETGGPDSCSPERRNCGLRLLSPRNGGIQGPELLEDRGPGDLDSWVLNEVGPGATEGFDKTKPLRPSIGLVCHADITPT</sequence>
<accession>A0A484GJC2</accession>
<evidence type="ECO:0000313" key="2">
    <source>
        <dbReference type="EMBL" id="TEA35629.1"/>
    </source>
</evidence>
<proteinExistence type="predicted"/>